<sequence length="161" mass="18599">MPISGIFRMNIMSLNISVNFDGNCREAVTFYAQVFEQPIPYFLTYEEGEHLIPSKMQIPDSMKSRVMRTSLNIAGTSVEFYDIPDAFGFIRGNSTSLSVAYKDYSRVKRISDLLSQDGEVEVACEQPDEGMYYGILEDKFQIRWLIRTQELERECHPAYCF</sequence>
<dbReference type="Proteomes" id="UP000593601">
    <property type="component" value="Chromosome"/>
</dbReference>
<evidence type="ECO:0000313" key="2">
    <source>
        <dbReference type="EMBL" id="QOV18120.1"/>
    </source>
</evidence>
<dbReference type="AlphaFoldDB" id="A0A7M2RFL5"/>
<dbReference type="Gene3D" id="3.10.180.10">
    <property type="entry name" value="2,3-Dihydroxybiphenyl 1,2-Dioxygenase, domain 1"/>
    <property type="match status" value="1"/>
</dbReference>
<evidence type="ECO:0000313" key="3">
    <source>
        <dbReference type="Proteomes" id="UP000593601"/>
    </source>
</evidence>
<name>A0A7M2RFL5_9FIRM</name>
<dbReference type="InterPro" id="IPR028973">
    <property type="entry name" value="PhnB-like"/>
</dbReference>
<dbReference type="PANTHER" id="PTHR33990:SF1">
    <property type="entry name" value="PROTEIN YJDN"/>
    <property type="match status" value="1"/>
</dbReference>
<dbReference type="SUPFAM" id="SSF54593">
    <property type="entry name" value="Glyoxalase/Bleomycin resistance protein/Dihydroxybiphenyl dioxygenase"/>
    <property type="match status" value="1"/>
</dbReference>
<gene>
    <name evidence="2" type="ORF">INP51_08630</name>
</gene>
<organism evidence="2 3">
    <name type="scientific">Blautia liquoris</name>
    <dbReference type="NCBI Taxonomy" id="2779518"/>
    <lineage>
        <taxon>Bacteria</taxon>
        <taxon>Bacillati</taxon>
        <taxon>Bacillota</taxon>
        <taxon>Clostridia</taxon>
        <taxon>Lachnospirales</taxon>
        <taxon>Lachnospiraceae</taxon>
        <taxon>Blautia</taxon>
    </lineage>
</organism>
<proteinExistence type="predicted"/>
<accession>A0A7M2RFL5</accession>
<dbReference type="InterPro" id="IPR029068">
    <property type="entry name" value="Glyas_Bleomycin-R_OHBP_Dase"/>
</dbReference>
<dbReference type="PANTHER" id="PTHR33990">
    <property type="entry name" value="PROTEIN YJDN-RELATED"/>
    <property type="match status" value="1"/>
</dbReference>
<dbReference type="RefSeq" id="WP_193734482.1">
    <property type="nucleotide sequence ID" value="NZ_CP063304.1"/>
</dbReference>
<reference evidence="2 3" key="1">
    <citation type="submission" date="2020-10" db="EMBL/GenBank/DDBJ databases">
        <title>Blautia liquoris sp.nov., isolated from the mud in a fermentation cellar used for the production of Chinese strong-flavoured liquor.</title>
        <authorList>
            <person name="Lu L."/>
        </authorList>
    </citation>
    <scope>NUCLEOTIDE SEQUENCE [LARGE SCALE GENOMIC DNA]</scope>
    <source>
        <strain evidence="2 3">LZLJ-3</strain>
    </source>
</reference>
<feature type="domain" description="PhnB-like" evidence="1">
    <location>
        <begin position="16"/>
        <end position="146"/>
    </location>
</feature>
<dbReference type="EMBL" id="CP063304">
    <property type="protein sequence ID" value="QOV18120.1"/>
    <property type="molecule type" value="Genomic_DNA"/>
</dbReference>
<protein>
    <submittedName>
        <fullName evidence="2">VOC family protein</fullName>
    </submittedName>
</protein>
<evidence type="ECO:0000259" key="1">
    <source>
        <dbReference type="Pfam" id="PF06983"/>
    </source>
</evidence>
<dbReference type="Pfam" id="PF06983">
    <property type="entry name" value="3-dmu-9_3-mt"/>
    <property type="match status" value="1"/>
</dbReference>
<keyword evidence="3" id="KW-1185">Reference proteome</keyword>
<dbReference type="KEGG" id="bliq:INP51_08630"/>